<organism evidence="1 2">
    <name type="scientific">Lactuca sativa</name>
    <name type="common">Garden lettuce</name>
    <dbReference type="NCBI Taxonomy" id="4236"/>
    <lineage>
        <taxon>Eukaryota</taxon>
        <taxon>Viridiplantae</taxon>
        <taxon>Streptophyta</taxon>
        <taxon>Embryophyta</taxon>
        <taxon>Tracheophyta</taxon>
        <taxon>Spermatophyta</taxon>
        <taxon>Magnoliopsida</taxon>
        <taxon>eudicotyledons</taxon>
        <taxon>Gunneridae</taxon>
        <taxon>Pentapetalae</taxon>
        <taxon>asterids</taxon>
        <taxon>campanulids</taxon>
        <taxon>Asterales</taxon>
        <taxon>Asteraceae</taxon>
        <taxon>Cichorioideae</taxon>
        <taxon>Cichorieae</taxon>
        <taxon>Lactucinae</taxon>
        <taxon>Lactuca</taxon>
    </lineage>
</organism>
<dbReference type="SUPFAM" id="SSF57889">
    <property type="entry name" value="Cysteine-rich domain"/>
    <property type="match status" value="1"/>
</dbReference>
<dbReference type="Proteomes" id="UP000235145">
    <property type="component" value="Unassembled WGS sequence"/>
</dbReference>
<proteinExistence type="predicted"/>
<evidence type="ECO:0000313" key="2">
    <source>
        <dbReference type="Proteomes" id="UP000235145"/>
    </source>
</evidence>
<protein>
    <recommendedName>
        <fullName evidence="3">DC1 domain-containing protein</fullName>
    </recommendedName>
</protein>
<evidence type="ECO:0000313" key="1">
    <source>
        <dbReference type="EMBL" id="KAJ0205247.1"/>
    </source>
</evidence>
<keyword evidence="2" id="KW-1185">Reference proteome</keyword>
<accession>A0A9R1XEK9</accession>
<gene>
    <name evidence="1" type="ORF">LSAT_V11C500247180</name>
</gene>
<dbReference type="InterPro" id="IPR053192">
    <property type="entry name" value="Vacuole_Formation_Reg"/>
</dbReference>
<sequence length="156" mass="18272">MEEIKHFSHENPPLNLINSEMIVGARFDGGDKKTTSHWLKCMITRKAEIHKTCASLTHTINLPHHPNQKLVLVYSLPEIFFNFWYYCEICNEYIQQNEWLYHSANCRYFVHIRCALNIEQPSGNLSTSFVDEDIEDLLEIPMLEAFTDPLKLLNLC</sequence>
<dbReference type="AlphaFoldDB" id="A0A9R1XEK9"/>
<dbReference type="PANTHER" id="PTHR32410">
    <property type="entry name" value="CYSTEINE/HISTIDINE-RICH C1 DOMAIN FAMILY PROTEIN"/>
    <property type="match status" value="1"/>
</dbReference>
<comment type="caution">
    <text evidence="1">The sequence shown here is derived from an EMBL/GenBank/DDBJ whole genome shotgun (WGS) entry which is preliminary data.</text>
</comment>
<dbReference type="EMBL" id="NBSK02000005">
    <property type="protein sequence ID" value="KAJ0205247.1"/>
    <property type="molecule type" value="Genomic_DNA"/>
</dbReference>
<dbReference type="PANTHER" id="PTHR32410:SF216">
    <property type="entry name" value="PHORBOL-ESTER_DAG-TYPE DOMAIN-CONTAINING PROTEIN"/>
    <property type="match status" value="1"/>
</dbReference>
<reference evidence="1 2" key="1">
    <citation type="journal article" date="2017" name="Nat. Commun.">
        <title>Genome assembly with in vitro proximity ligation data and whole-genome triplication in lettuce.</title>
        <authorList>
            <person name="Reyes-Chin-Wo S."/>
            <person name="Wang Z."/>
            <person name="Yang X."/>
            <person name="Kozik A."/>
            <person name="Arikit S."/>
            <person name="Song C."/>
            <person name="Xia L."/>
            <person name="Froenicke L."/>
            <person name="Lavelle D.O."/>
            <person name="Truco M.J."/>
            <person name="Xia R."/>
            <person name="Zhu S."/>
            <person name="Xu C."/>
            <person name="Xu H."/>
            <person name="Xu X."/>
            <person name="Cox K."/>
            <person name="Korf I."/>
            <person name="Meyers B.C."/>
            <person name="Michelmore R.W."/>
        </authorList>
    </citation>
    <scope>NUCLEOTIDE SEQUENCE [LARGE SCALE GENOMIC DNA]</scope>
    <source>
        <strain evidence="2">cv. Salinas</strain>
        <tissue evidence="1">Seedlings</tissue>
    </source>
</reference>
<name>A0A9R1XEK9_LACSA</name>
<evidence type="ECO:0008006" key="3">
    <source>
        <dbReference type="Google" id="ProtNLM"/>
    </source>
</evidence>
<dbReference type="InterPro" id="IPR046349">
    <property type="entry name" value="C1-like_sf"/>
</dbReference>